<comment type="caution">
    <text evidence="1">The sequence shown here is derived from an EMBL/GenBank/DDBJ whole genome shotgun (WGS) entry which is preliminary data.</text>
</comment>
<dbReference type="AlphaFoldDB" id="A0A8H5AYQ2"/>
<organism evidence="1 2">
    <name type="scientific">Ephemerocybe angulata</name>
    <dbReference type="NCBI Taxonomy" id="980116"/>
    <lineage>
        <taxon>Eukaryota</taxon>
        <taxon>Fungi</taxon>
        <taxon>Dikarya</taxon>
        <taxon>Basidiomycota</taxon>
        <taxon>Agaricomycotina</taxon>
        <taxon>Agaricomycetes</taxon>
        <taxon>Agaricomycetidae</taxon>
        <taxon>Agaricales</taxon>
        <taxon>Agaricineae</taxon>
        <taxon>Psathyrellaceae</taxon>
        <taxon>Ephemerocybe</taxon>
    </lineage>
</organism>
<dbReference type="Proteomes" id="UP000541558">
    <property type="component" value="Unassembled WGS sequence"/>
</dbReference>
<dbReference type="Gene3D" id="3.80.10.10">
    <property type="entry name" value="Ribonuclease Inhibitor"/>
    <property type="match status" value="1"/>
</dbReference>
<keyword evidence="2" id="KW-1185">Reference proteome</keyword>
<protein>
    <recommendedName>
        <fullName evidence="3">F-box domain-containing protein</fullName>
    </recommendedName>
</protein>
<evidence type="ECO:0008006" key="3">
    <source>
        <dbReference type="Google" id="ProtNLM"/>
    </source>
</evidence>
<evidence type="ECO:0000313" key="2">
    <source>
        <dbReference type="Proteomes" id="UP000541558"/>
    </source>
</evidence>
<proteinExistence type="predicted"/>
<dbReference type="EMBL" id="JAACJK010000224">
    <property type="protein sequence ID" value="KAF5313446.1"/>
    <property type="molecule type" value="Genomic_DNA"/>
</dbReference>
<name>A0A8H5AYQ2_9AGAR</name>
<evidence type="ECO:0000313" key="1">
    <source>
        <dbReference type="EMBL" id="KAF5313446.1"/>
    </source>
</evidence>
<gene>
    <name evidence="1" type="ORF">D9611_008652</name>
</gene>
<sequence length="507" mass="56631">MTSQCWIVLQNEDLLKEIMLKLEPQRGEPKYNPSHLLNMALTCKAFTGPALDSLWRSLKSYTPLVRLLPSRSSTGRECDTPKKWSIFETYSNRIKHIVLQPDPADLQDGVDASFNPLLDILGAPGPVFSKLQMVEIPCSVTGHPFSRFIANLQLFSQLETMHLSLHPAALSSIIQLDGLTALRTLRLTVAHYDRRYPQTESLSNEPLDASLSSATNSSLEPHLPNLINLSVTSDRQTMVEAIGILPLSSFRTIRMSIYECSQPGAIEQNAWGKLFGHLSRCSRETLEVFSLAYAPNELQVDASNCLRGEHLRLMFNATPFIALRRFNLSGVPLSVTDQDISAVLENFPKLSLLALPRHLPSSPYNGVQLWSSLLAVARACPEIQILDMPLGIIGDHLGLPALDPITLPVANSSLQVLHLHLAYTEALRSPHATSKYSNPGVKESRRPFVEPTLSPEQMMKIFEWLLCVFPRMKVFGIEQEGRGLGMTDVFHAFANKLLRKRKRRVSK</sequence>
<reference evidence="1 2" key="1">
    <citation type="journal article" date="2020" name="ISME J.">
        <title>Uncovering the hidden diversity of litter-decomposition mechanisms in mushroom-forming fungi.</title>
        <authorList>
            <person name="Floudas D."/>
            <person name="Bentzer J."/>
            <person name="Ahren D."/>
            <person name="Johansson T."/>
            <person name="Persson P."/>
            <person name="Tunlid A."/>
        </authorList>
    </citation>
    <scope>NUCLEOTIDE SEQUENCE [LARGE SCALE GENOMIC DNA]</scope>
    <source>
        <strain evidence="1 2">CBS 175.51</strain>
    </source>
</reference>
<dbReference type="OrthoDB" id="2967323at2759"/>
<accession>A0A8H5AYQ2</accession>
<dbReference type="InterPro" id="IPR032675">
    <property type="entry name" value="LRR_dom_sf"/>
</dbReference>